<reference evidence="15" key="2">
    <citation type="journal article" date="2016" name="Sci. Rep.">
        <title>Dictyocaulus viviparus genome, variome and transcriptome elucidate lungworm biology and support future intervention.</title>
        <authorList>
            <person name="McNulty S.N."/>
            <person name="Strube C."/>
            <person name="Rosa B.A."/>
            <person name="Martin J.C."/>
            <person name="Tyagi R."/>
            <person name="Choi Y.J."/>
            <person name="Wang Q."/>
            <person name="Hallsworth Pepin K."/>
            <person name="Zhang X."/>
            <person name="Ozersky P."/>
            <person name="Wilson R.K."/>
            <person name="Sternberg P.W."/>
            <person name="Gasser R.B."/>
            <person name="Mitreva M."/>
        </authorList>
    </citation>
    <scope>NUCLEOTIDE SEQUENCE [LARGE SCALE GENOMIC DNA]</scope>
    <source>
        <strain evidence="15">HannoverDv2000</strain>
    </source>
</reference>
<comment type="similarity">
    <text evidence="2 10">Belongs to the acid ceramidase family.</text>
</comment>
<evidence type="ECO:0000256" key="9">
    <source>
        <dbReference type="ARBA" id="ARBA00040404"/>
    </source>
</evidence>
<dbReference type="OrthoDB" id="5273684at2759"/>
<dbReference type="InterPro" id="IPR029055">
    <property type="entry name" value="Ntn_hydrolases_N"/>
</dbReference>
<keyword evidence="4 10" id="KW-0378">Hydrolase</keyword>
<dbReference type="STRING" id="29172.A0A0D8Y3B5"/>
<reference evidence="14 15" key="1">
    <citation type="submission" date="2013-11" db="EMBL/GenBank/DDBJ databases">
        <title>Draft genome of the bovine lungworm Dictyocaulus viviparus.</title>
        <authorList>
            <person name="Mitreva M."/>
        </authorList>
    </citation>
    <scope>NUCLEOTIDE SEQUENCE [LARGE SCALE GENOMIC DNA]</scope>
    <source>
        <strain evidence="14 15">HannoverDv2000</strain>
    </source>
</reference>
<dbReference type="GO" id="GO:0005764">
    <property type="term" value="C:lysosome"/>
    <property type="evidence" value="ECO:0007669"/>
    <property type="project" value="UniProtKB-UniRule"/>
</dbReference>
<evidence type="ECO:0000313" key="14">
    <source>
        <dbReference type="EMBL" id="KJH51353.1"/>
    </source>
</evidence>
<organism evidence="14 15">
    <name type="scientific">Dictyocaulus viviparus</name>
    <name type="common">Bovine lungworm</name>
    <dbReference type="NCBI Taxonomy" id="29172"/>
    <lineage>
        <taxon>Eukaryota</taxon>
        <taxon>Metazoa</taxon>
        <taxon>Ecdysozoa</taxon>
        <taxon>Nematoda</taxon>
        <taxon>Chromadorea</taxon>
        <taxon>Rhabditida</taxon>
        <taxon>Rhabditina</taxon>
        <taxon>Rhabditomorpha</taxon>
        <taxon>Strongyloidea</taxon>
        <taxon>Metastrongylidae</taxon>
        <taxon>Dictyocaulus</taxon>
    </lineage>
</organism>
<dbReference type="GO" id="GO:0006631">
    <property type="term" value="P:fatty acid metabolic process"/>
    <property type="evidence" value="ECO:0007669"/>
    <property type="project" value="InterPro"/>
</dbReference>
<evidence type="ECO:0000256" key="2">
    <source>
        <dbReference type="ARBA" id="ARBA00005730"/>
    </source>
</evidence>
<accession>A0A0D8Y3B5</accession>
<dbReference type="AlphaFoldDB" id="A0A0D8Y3B5"/>
<dbReference type="InterPro" id="IPR029130">
    <property type="entry name" value="Acid_ceramidase_N"/>
</dbReference>
<evidence type="ECO:0000256" key="8">
    <source>
        <dbReference type="ARBA" id="ARBA00039046"/>
    </source>
</evidence>
<evidence type="ECO:0000256" key="4">
    <source>
        <dbReference type="ARBA" id="ARBA00022801"/>
    </source>
</evidence>
<dbReference type="GO" id="GO:0047412">
    <property type="term" value="F:N-(long-chain-acyl)ethanolamine deacylase activity"/>
    <property type="evidence" value="ECO:0007669"/>
    <property type="project" value="UniProtKB-EC"/>
</dbReference>
<dbReference type="Gene3D" id="3.60.60.10">
    <property type="entry name" value="Penicillin V Acylase, Chain A"/>
    <property type="match status" value="1"/>
</dbReference>
<name>A0A0D8Y3B5_DICVI</name>
<keyword evidence="5 10" id="KW-0443">Lipid metabolism</keyword>
<dbReference type="EC" id="3.5.1.60" evidence="8"/>
<evidence type="ECO:0000256" key="1">
    <source>
        <dbReference type="ARBA" id="ARBA00004872"/>
    </source>
</evidence>
<dbReference type="EMBL" id="KN716185">
    <property type="protein sequence ID" value="KJH51353.1"/>
    <property type="molecule type" value="Genomic_DNA"/>
</dbReference>
<dbReference type="Proteomes" id="UP000053766">
    <property type="component" value="Unassembled WGS sequence"/>
</dbReference>
<dbReference type="Pfam" id="PF15508">
    <property type="entry name" value="NAAA-beta"/>
    <property type="match status" value="1"/>
</dbReference>
<evidence type="ECO:0000256" key="11">
    <source>
        <dbReference type="PIRSR" id="PIRSR017632-1"/>
    </source>
</evidence>
<dbReference type="InterPro" id="IPR029132">
    <property type="entry name" value="CBAH/NAAA_C"/>
</dbReference>
<keyword evidence="15" id="KW-1185">Reference proteome</keyword>
<comment type="pathway">
    <text evidence="1">Lipid metabolism; fatty acid metabolism.</text>
</comment>
<dbReference type="PANTHER" id="PTHR28583">
    <property type="entry name" value="ACID AMIDASE"/>
    <property type="match status" value="1"/>
</dbReference>
<keyword evidence="6" id="KW-0325">Glycoprotein</keyword>
<evidence type="ECO:0000256" key="3">
    <source>
        <dbReference type="ARBA" id="ARBA00022729"/>
    </source>
</evidence>
<proteinExistence type="inferred from homology"/>
<dbReference type="Pfam" id="PF02275">
    <property type="entry name" value="CBAH"/>
    <property type="match status" value="1"/>
</dbReference>
<feature type="domain" description="Choloylglycine hydrolase/NAAA C-terminal" evidence="12">
    <location>
        <begin position="153"/>
        <end position="323"/>
    </location>
</feature>
<evidence type="ECO:0000256" key="5">
    <source>
        <dbReference type="ARBA" id="ARBA00023098"/>
    </source>
</evidence>
<dbReference type="InterPro" id="IPR016699">
    <property type="entry name" value="Acid_ceramidase-like"/>
</dbReference>
<feature type="active site" description="Nucleophile" evidence="11">
    <location>
        <position position="153"/>
    </location>
</feature>
<protein>
    <recommendedName>
        <fullName evidence="9">N-acylethanolamine-hydrolyzing acid amidase</fullName>
        <ecNumber evidence="8">3.5.1.60</ecNumber>
    </recommendedName>
</protein>
<dbReference type="PIRSF" id="PIRSF017632">
    <property type="entry name" value="Acid_ceramidase-like"/>
    <property type="match status" value="1"/>
</dbReference>
<evidence type="ECO:0000256" key="6">
    <source>
        <dbReference type="ARBA" id="ARBA00023180"/>
    </source>
</evidence>
<evidence type="ECO:0000256" key="7">
    <source>
        <dbReference type="ARBA" id="ARBA00038527"/>
    </source>
</evidence>
<dbReference type="GO" id="GO:0017064">
    <property type="term" value="F:fatty acid amide hydrolase activity"/>
    <property type="evidence" value="ECO:0007669"/>
    <property type="project" value="InterPro"/>
</dbReference>
<keyword evidence="3" id="KW-0732">Signal</keyword>
<feature type="domain" description="Acid ceramidase N-terminal" evidence="13">
    <location>
        <begin position="53"/>
        <end position="108"/>
    </location>
</feature>
<comment type="subunit">
    <text evidence="7">Heterodimer of an alpha and a beta subunit, produced by autocatalytic cleavage.</text>
</comment>
<evidence type="ECO:0000313" key="15">
    <source>
        <dbReference type="Proteomes" id="UP000053766"/>
    </source>
</evidence>
<dbReference type="PANTHER" id="PTHR28583:SF4">
    <property type="entry name" value="N-ACYLETHANOLAMINE-HYDROLYZING ACID AMIDASE"/>
    <property type="match status" value="1"/>
</dbReference>
<dbReference type="SUPFAM" id="SSF56235">
    <property type="entry name" value="N-terminal nucleophile aminohydrolases (Ntn hydrolases)"/>
    <property type="match status" value="1"/>
</dbReference>
<sequence length="383" mass="44695">MHRKMLNGEWTCSTSTWLSWILKHGCHAVYLTLRYIMALLILFPSLSCRSRYPKRYVVDLDRPPDERWNEVVHDHVDLIPSFMETTQRLVPRLFLRVLFFIGEHLNRFLPREYAEEIRGIARESGLPLGSIVMLNILYDIFAFDREKFYEMGCTSILVDDNEGSILHGRNLDYNIPQMRNVTIFVDFVRLQGKQKKIVYSGITFAMSVILHTGQNEAFSLSLNTRYTGPYVYNIIMQILTQFRTPVGFLIRDVLSSSKNYSDAIDVLSTRPLFSPSYITIGGRKKGEGAIISRSRLRADDVLSLSDDRWYLVETNYDHWKEFEDRRMNVSIRMLEGIGRDGITIDTMLFILRSYPVKSSVTLFSTVMDVRFPSIMRYMTYVWS</sequence>
<gene>
    <name evidence="14" type="ORF">DICVIV_02472</name>
</gene>
<evidence type="ECO:0000259" key="12">
    <source>
        <dbReference type="Pfam" id="PF02275"/>
    </source>
</evidence>
<evidence type="ECO:0000259" key="13">
    <source>
        <dbReference type="Pfam" id="PF15508"/>
    </source>
</evidence>
<evidence type="ECO:0000256" key="10">
    <source>
        <dbReference type="PIRNR" id="PIRNR017632"/>
    </source>
</evidence>